<gene>
    <name evidence="2" type="ORF">PY04446</name>
</gene>
<feature type="region of interest" description="Disordered" evidence="1">
    <location>
        <begin position="624"/>
        <end position="646"/>
    </location>
</feature>
<dbReference type="EMBL" id="AABL01001352">
    <property type="protein sequence ID" value="EAA16310.1"/>
    <property type="molecule type" value="Genomic_DNA"/>
</dbReference>
<feature type="compositionally biased region" description="Polar residues" evidence="1">
    <location>
        <begin position="711"/>
        <end position="721"/>
    </location>
</feature>
<feature type="compositionally biased region" description="Low complexity" evidence="1">
    <location>
        <begin position="65"/>
        <end position="81"/>
    </location>
</feature>
<sequence>MPNIINKKYSDKKRKIEIKNISAIISKICKNNKEIIEENDEQNWKNNKKNVRKIRKKLNVDKMINTNDSNNDQNVSSQNNTLDKENSEQDEKNRYTILHSLDINIIKENYMKKYSEYVESINKLALSNIDALIKNINIINFYNRKTENNINFIKGKLQIHLIESYTNILLYFDIFNDFKNYNFIYKNCEFLNTLLDHFWENISENKNHNIDTSTNELSKNIILFSEIYKLNQKLNEFFKEQFLLLNLKPKLLYFPSPNYFMCFYVHLSSKTDYNNPYEDEEDCATTRASSHSKHTNPSKERGENLNDIRDKNKNKIPDDSCKDLIGNKHGITHTQINPYFIDGSNKKIKNDNIKYNNGNYITRQNEEDNKSEYNSIITNDSFSANCNDVITDNELDNTLDHVVISENCCSNSNKKPNNESKNIYHGNYTMEVTHHVVACDEMKQTKYKDTKFQSKYHDSQFNKFEYKTDACKNDNFKAHKGYLKHNLNNNNNRKSIFNSYILCGNDSNKNKLPLNEDVKRDDCKIIEESNDSLKAEDFMQNSRIHENNSNANKPNCIPNSQIKFCINTDHGNNKSNIINNEKIDSEKSVIFKDSQNNLNDNILHLTNSGKGISYHDISFMSANEQSDQDENNNDDNDTENAVSPFDGTKMKLYDSVQTSNDFQNSQKEEEIYLCKGKNESIYENDNTNNVKNEYESVENMDNINANFNKSDFTDSNNNNMDKPSNVKPNNSNKNIRINLNIQSLYDAYVNLNDSSKNNNNYYDGYLPRSSAYNKYTDDKKNVNNNILKEDIKNVLYN</sequence>
<name>Q7RGA1_PLAYO</name>
<feature type="compositionally biased region" description="Basic and acidic residues" evidence="1">
    <location>
        <begin position="297"/>
        <end position="315"/>
    </location>
</feature>
<dbReference type="STRING" id="73239.Q7RGA1"/>
<feature type="compositionally biased region" description="Acidic residues" evidence="1">
    <location>
        <begin position="626"/>
        <end position="638"/>
    </location>
</feature>
<proteinExistence type="predicted"/>
<evidence type="ECO:0000313" key="2">
    <source>
        <dbReference type="EMBL" id="EAA16310.1"/>
    </source>
</evidence>
<organism evidence="2 3">
    <name type="scientific">Plasmodium yoelii yoelii</name>
    <dbReference type="NCBI Taxonomy" id="73239"/>
    <lineage>
        <taxon>Eukaryota</taxon>
        <taxon>Sar</taxon>
        <taxon>Alveolata</taxon>
        <taxon>Apicomplexa</taxon>
        <taxon>Aconoidasida</taxon>
        <taxon>Haemosporida</taxon>
        <taxon>Plasmodiidae</taxon>
        <taxon>Plasmodium</taxon>
        <taxon>Plasmodium (Vinckeia)</taxon>
    </lineage>
</organism>
<feature type="compositionally biased region" description="Low complexity" evidence="1">
    <location>
        <begin position="722"/>
        <end position="733"/>
    </location>
</feature>
<feature type="region of interest" description="Disordered" evidence="1">
    <location>
        <begin position="64"/>
        <end position="90"/>
    </location>
</feature>
<protein>
    <submittedName>
        <fullName evidence="2">Asparagine-rich protein</fullName>
    </submittedName>
</protein>
<reference evidence="2 3" key="1">
    <citation type="journal article" date="2002" name="Nature">
        <title>Genome sequence and comparative analysis of the model rodent malaria parasite Plasmodium yoelii yoelii.</title>
        <authorList>
            <person name="Carlton J.M."/>
            <person name="Angiuoli S.V."/>
            <person name="Suh B.B."/>
            <person name="Kooij T.W."/>
            <person name="Pertea M."/>
            <person name="Silva J.C."/>
            <person name="Ermolaeva M.D."/>
            <person name="Allen J.E."/>
            <person name="Selengut J.D."/>
            <person name="Koo H.L."/>
            <person name="Peterson J.D."/>
            <person name="Pop M."/>
            <person name="Kosack D.S."/>
            <person name="Shumway M.F."/>
            <person name="Bidwell S.L."/>
            <person name="Shallom S.J."/>
            <person name="van Aken S.E."/>
            <person name="Riedmuller S.B."/>
            <person name="Feldblyum T.V."/>
            <person name="Cho J.K."/>
            <person name="Quackenbush J."/>
            <person name="Sedegah M."/>
            <person name="Shoaibi A."/>
            <person name="Cummings L.M."/>
            <person name="Florens L."/>
            <person name="Yates J.R."/>
            <person name="Raine J.D."/>
            <person name="Sinden R.E."/>
            <person name="Harris M.A."/>
            <person name="Cunningham D.A."/>
            <person name="Preiser P.R."/>
            <person name="Bergman L.W."/>
            <person name="Vaidya A.B."/>
            <person name="van Lin L.H."/>
            <person name="Janse C.J."/>
            <person name="Waters A.P."/>
            <person name="Smith H.O."/>
            <person name="White O.R."/>
            <person name="Salzberg S.L."/>
            <person name="Venter J.C."/>
            <person name="Fraser C.M."/>
            <person name="Hoffman S.L."/>
            <person name="Gardner M.J."/>
            <person name="Carucci D.J."/>
        </authorList>
    </citation>
    <scope>NUCLEOTIDE SEQUENCE [LARGE SCALE GENOMIC DNA]</scope>
    <source>
        <strain evidence="2 3">17XNL</strain>
    </source>
</reference>
<evidence type="ECO:0000256" key="1">
    <source>
        <dbReference type="SAM" id="MobiDB-lite"/>
    </source>
</evidence>
<accession>Q7RGA1</accession>
<feature type="region of interest" description="Disordered" evidence="1">
    <location>
        <begin position="711"/>
        <end position="733"/>
    </location>
</feature>
<keyword evidence="3" id="KW-1185">Reference proteome</keyword>
<evidence type="ECO:0000313" key="3">
    <source>
        <dbReference type="Proteomes" id="UP000008553"/>
    </source>
</evidence>
<dbReference type="Proteomes" id="UP000008553">
    <property type="component" value="Unassembled WGS sequence"/>
</dbReference>
<dbReference type="InParanoid" id="Q7RGA1"/>
<dbReference type="PaxDb" id="73239-Q7RGA1"/>
<dbReference type="AlphaFoldDB" id="Q7RGA1"/>
<comment type="caution">
    <text evidence="2">The sequence shown here is derived from an EMBL/GenBank/DDBJ whole genome shotgun (WGS) entry which is preliminary data.</text>
</comment>
<feature type="region of interest" description="Disordered" evidence="1">
    <location>
        <begin position="278"/>
        <end position="315"/>
    </location>
</feature>